<comment type="caution">
    <text evidence="2">The sequence shown here is derived from an EMBL/GenBank/DDBJ whole genome shotgun (WGS) entry which is preliminary data.</text>
</comment>
<evidence type="ECO:0000313" key="3">
    <source>
        <dbReference type="Proteomes" id="UP000606172"/>
    </source>
</evidence>
<name>A0A919RGH9_9ACTN</name>
<organism evidence="2 3">
    <name type="scientific">Sinosporangium siamense</name>
    <dbReference type="NCBI Taxonomy" id="1367973"/>
    <lineage>
        <taxon>Bacteria</taxon>
        <taxon>Bacillati</taxon>
        <taxon>Actinomycetota</taxon>
        <taxon>Actinomycetes</taxon>
        <taxon>Streptosporangiales</taxon>
        <taxon>Streptosporangiaceae</taxon>
        <taxon>Sinosporangium</taxon>
    </lineage>
</organism>
<accession>A0A919RGH9</accession>
<gene>
    <name evidence="2" type="ORF">Ssi02_21950</name>
</gene>
<proteinExistence type="predicted"/>
<dbReference type="AlphaFoldDB" id="A0A919RGH9"/>
<evidence type="ECO:0000256" key="1">
    <source>
        <dbReference type="SAM" id="MobiDB-lite"/>
    </source>
</evidence>
<evidence type="ECO:0000313" key="2">
    <source>
        <dbReference type="EMBL" id="GII91964.1"/>
    </source>
</evidence>
<feature type="region of interest" description="Disordered" evidence="1">
    <location>
        <begin position="11"/>
        <end position="48"/>
    </location>
</feature>
<keyword evidence="3" id="KW-1185">Reference proteome</keyword>
<dbReference type="EMBL" id="BOOW01000013">
    <property type="protein sequence ID" value="GII91964.1"/>
    <property type="molecule type" value="Genomic_DNA"/>
</dbReference>
<protein>
    <submittedName>
        <fullName evidence="2">Uncharacterized protein</fullName>
    </submittedName>
</protein>
<dbReference type="RefSeq" id="WP_204024411.1">
    <property type="nucleotide sequence ID" value="NZ_BOOW01000013.1"/>
</dbReference>
<sequence>MAVALAATAITSCQSSPPPQGEAAKAAPVKHPPSGPPVVTGGQCPVTRTVTRPTTLTGDLLGDGPARPFMPPTLRYDELGSEFGGDGWGGAKVPWFTQPDITTPITIRGIRLDGEGGVAFRSGGAKAPLDKLVIAPDPTAKDWRDHPGFVLLKTPGCYAFQIDTASSTTYIVFKAEGPVIA</sequence>
<dbReference type="Proteomes" id="UP000606172">
    <property type="component" value="Unassembled WGS sequence"/>
</dbReference>
<reference evidence="2" key="1">
    <citation type="submission" date="2021-01" db="EMBL/GenBank/DDBJ databases">
        <title>Whole genome shotgun sequence of Sinosporangium siamense NBRC 109515.</title>
        <authorList>
            <person name="Komaki H."/>
            <person name="Tamura T."/>
        </authorList>
    </citation>
    <scope>NUCLEOTIDE SEQUENCE</scope>
    <source>
        <strain evidence="2">NBRC 109515</strain>
    </source>
</reference>